<dbReference type="EMBL" id="JASBWS010000010">
    <property type="protein sequence ID" value="KAJ9114205.1"/>
    <property type="molecule type" value="Genomic_DNA"/>
</dbReference>
<accession>A0ACC2WR16</accession>
<organism evidence="1 2">
    <name type="scientific">Naganishia adeliensis</name>
    <dbReference type="NCBI Taxonomy" id="92952"/>
    <lineage>
        <taxon>Eukaryota</taxon>
        <taxon>Fungi</taxon>
        <taxon>Dikarya</taxon>
        <taxon>Basidiomycota</taxon>
        <taxon>Agaricomycotina</taxon>
        <taxon>Tremellomycetes</taxon>
        <taxon>Filobasidiales</taxon>
        <taxon>Filobasidiaceae</taxon>
        <taxon>Naganishia</taxon>
    </lineage>
</organism>
<dbReference type="Proteomes" id="UP001230649">
    <property type="component" value="Unassembled WGS sequence"/>
</dbReference>
<sequence>MPPHEHPSAIHHLEDLVPEIVASPDGMSDGTFPSGAQSPVKTRFEHSGIGEVQAGGGSPFPLQGPIVFSTLADGQDPSATEGHATKTETGIATGTAEETRDRDGDGEREKNAAKHLSGVRAAPASPSATPTISRRTSQTTIQINGKPVLPDPSTTTHAEPSASIARAPSLTIRSRDRSGSTSHGGTPPTSAGSGAGRTRRPSTLIPRPGKEGETIPPKYASASEDKEVQDGAAQNGDAAPDTQNEEERTTDMEQQSVEETRPSPPAPRVIVRDFGFIVTDPRYRGAFHPIPGEAEDEEEDDDDARSTASGGSSGWNRFTAGRRKSSSGGWSGFGFGGFGFGGLSRRFSKSSRRGSQAGLSGAGDDTESTRSGTGSRRSSVQVGVTDASTGKSPAPGGIILPPLPHDTDVSLSDLTPSSTADDEPPFGRQYVFGAGGGALLKRGASGSGSRLRALSGAGSEESTSIPEANRAATPDPDPRLSILSQVSEEAHSASDSSPSDEAAKWPSDSTSGAAASVSSSGTTVTAREPRGRYKVLYEFEAEGEHEMSVAEGEVLLVGGRWGNMGWVIAERVAAEGEAVVKGLVPEGYLGEKIADR</sequence>
<comment type="caution">
    <text evidence="1">The sequence shown here is derived from an EMBL/GenBank/DDBJ whole genome shotgun (WGS) entry which is preliminary data.</text>
</comment>
<gene>
    <name evidence="1" type="ORF">QFC20_001721</name>
</gene>
<keyword evidence="2" id="KW-1185">Reference proteome</keyword>
<reference evidence="1" key="1">
    <citation type="submission" date="2023-04" db="EMBL/GenBank/DDBJ databases">
        <title>Draft Genome sequencing of Naganishia species isolated from polar environments using Oxford Nanopore Technology.</title>
        <authorList>
            <person name="Leo P."/>
            <person name="Venkateswaran K."/>
        </authorList>
    </citation>
    <scope>NUCLEOTIDE SEQUENCE</scope>
    <source>
        <strain evidence="1">MNA-CCFEE 5262</strain>
    </source>
</reference>
<protein>
    <submittedName>
        <fullName evidence="1">Uncharacterized protein</fullName>
    </submittedName>
</protein>
<name>A0ACC2WR16_9TREE</name>
<proteinExistence type="predicted"/>
<evidence type="ECO:0000313" key="2">
    <source>
        <dbReference type="Proteomes" id="UP001230649"/>
    </source>
</evidence>
<evidence type="ECO:0000313" key="1">
    <source>
        <dbReference type="EMBL" id="KAJ9114205.1"/>
    </source>
</evidence>